<evidence type="ECO:0000256" key="2">
    <source>
        <dbReference type="ARBA" id="ARBA00006645"/>
    </source>
</evidence>
<evidence type="ECO:0000256" key="5">
    <source>
        <dbReference type="ARBA" id="ARBA00023125"/>
    </source>
</evidence>
<dbReference type="EMBL" id="JABWMJ010000002">
    <property type="protein sequence ID" value="NUZ04973.1"/>
    <property type="molecule type" value="Genomic_DNA"/>
</dbReference>
<dbReference type="EC" id="5.6.2.1" evidence="3"/>
<keyword evidence="11" id="KW-1185">Reference proteome</keyword>
<comment type="caution">
    <text evidence="10">The sequence shown here is derived from an EMBL/GenBank/DDBJ whole genome shotgun (WGS) entry which is preliminary data.</text>
</comment>
<keyword evidence="6 10" id="KW-0413">Isomerase</keyword>
<dbReference type="Proteomes" id="UP000529637">
    <property type="component" value="Unassembled WGS sequence"/>
</dbReference>
<dbReference type="InterPro" id="IPR049331">
    <property type="entry name" value="Top1B_N_bact"/>
</dbReference>
<evidence type="ECO:0000256" key="4">
    <source>
        <dbReference type="ARBA" id="ARBA00023029"/>
    </source>
</evidence>
<accession>A0A7Y6NKN0</accession>
<feature type="domain" description="DNA topoisomerase IB N-terminal" evidence="9">
    <location>
        <begin position="59"/>
        <end position="107"/>
    </location>
</feature>
<organism evidence="10 11">
    <name type="scientific">Piscinibacter koreensis</name>
    <dbReference type="NCBI Taxonomy" id="2742824"/>
    <lineage>
        <taxon>Bacteria</taxon>
        <taxon>Pseudomonadati</taxon>
        <taxon>Pseudomonadota</taxon>
        <taxon>Betaproteobacteria</taxon>
        <taxon>Burkholderiales</taxon>
        <taxon>Sphaerotilaceae</taxon>
        <taxon>Piscinibacter</taxon>
    </lineage>
</organism>
<dbReference type="SUPFAM" id="SSF55869">
    <property type="entry name" value="DNA topoisomerase I domain"/>
    <property type="match status" value="1"/>
</dbReference>
<dbReference type="GO" id="GO:0006265">
    <property type="term" value="P:DNA topological change"/>
    <property type="evidence" value="ECO:0007669"/>
    <property type="project" value="InterPro"/>
</dbReference>
<dbReference type="InterPro" id="IPR011010">
    <property type="entry name" value="DNA_brk_join_enz"/>
</dbReference>
<evidence type="ECO:0000313" key="11">
    <source>
        <dbReference type="Proteomes" id="UP000529637"/>
    </source>
</evidence>
<dbReference type="PRINTS" id="PR00416">
    <property type="entry name" value="EUTPISMRASEI"/>
</dbReference>
<dbReference type="Gene3D" id="3.90.15.10">
    <property type="entry name" value="Topoisomerase I, Chain A, domain 3"/>
    <property type="match status" value="1"/>
</dbReference>
<sequence>MAGTPNVQSSRERAAPGGRPVRTATGVVVAETPETPVPPGLVYVSDAEPGIRRIRKGDNFFYKAPDGRAIRREAELKRIRSLAIPPAYEDVWICPLPNGHLQATGRDARGRKQYRYHPEWRLARDTTKFERMLEFGAALPRIRRRVKADLEAPVGSAPGRLTVLATIVRLLDTTLIRVGNDEYARTNKSYGLTTLRTRHVEVERGRIQLRFRGKSGVTHEVALEDPRVAKVVRRCQTMPGQELFQYQDDDGERHTVGSGDVNDYIREASGADFTAKDFRTWHGSVHALDLWLQQADADTEHRLTANQLIGEVAKRLGNTVAVCRKSYIHPRVLEALGAEHADVCAGLQALRRPGLDPAERRFLAFLTAAA</sequence>
<keyword evidence="5" id="KW-0238">DNA-binding</keyword>
<name>A0A7Y6NKN0_9BURK</name>
<evidence type="ECO:0000313" key="10">
    <source>
        <dbReference type="EMBL" id="NUZ04973.1"/>
    </source>
</evidence>
<keyword evidence="4" id="KW-0799">Topoisomerase</keyword>
<dbReference type="GO" id="GO:0003677">
    <property type="term" value="F:DNA binding"/>
    <property type="evidence" value="ECO:0007669"/>
    <property type="project" value="UniProtKB-KW"/>
</dbReference>
<dbReference type="InterPro" id="IPR035447">
    <property type="entry name" value="DNA_topo_I_N_sf"/>
</dbReference>
<evidence type="ECO:0000256" key="3">
    <source>
        <dbReference type="ARBA" id="ARBA00012891"/>
    </source>
</evidence>
<dbReference type="Pfam" id="PF01028">
    <property type="entry name" value="Topoisom_I"/>
    <property type="match status" value="1"/>
</dbReference>
<dbReference type="AlphaFoldDB" id="A0A7Y6NKN0"/>
<dbReference type="Gene3D" id="3.30.66.10">
    <property type="entry name" value="DNA topoisomerase I domain"/>
    <property type="match status" value="1"/>
</dbReference>
<comment type="similarity">
    <text evidence="2">Belongs to the type IB topoisomerase family.</text>
</comment>
<dbReference type="InterPro" id="IPR013500">
    <property type="entry name" value="TopoI_cat_euk"/>
</dbReference>
<feature type="region of interest" description="Disordered" evidence="7">
    <location>
        <begin position="1"/>
        <end position="23"/>
    </location>
</feature>
<dbReference type="RefSeq" id="WP_176066460.1">
    <property type="nucleotide sequence ID" value="NZ_JABWMJ010000002.1"/>
</dbReference>
<comment type="catalytic activity">
    <reaction evidence="1">
        <text>ATP-independent breakage of single-stranded DNA, followed by passage and rejoining.</text>
        <dbReference type="EC" id="5.6.2.1"/>
    </reaction>
</comment>
<evidence type="ECO:0000259" key="8">
    <source>
        <dbReference type="Pfam" id="PF01028"/>
    </source>
</evidence>
<proteinExistence type="inferred from homology"/>
<dbReference type="SUPFAM" id="SSF56349">
    <property type="entry name" value="DNA breaking-rejoining enzymes"/>
    <property type="match status" value="1"/>
</dbReference>
<evidence type="ECO:0000256" key="1">
    <source>
        <dbReference type="ARBA" id="ARBA00000213"/>
    </source>
</evidence>
<evidence type="ECO:0000259" key="9">
    <source>
        <dbReference type="Pfam" id="PF21338"/>
    </source>
</evidence>
<evidence type="ECO:0000256" key="7">
    <source>
        <dbReference type="SAM" id="MobiDB-lite"/>
    </source>
</evidence>
<dbReference type="Pfam" id="PF21338">
    <property type="entry name" value="Top1B_N_bact"/>
    <property type="match status" value="1"/>
</dbReference>
<dbReference type="InterPro" id="IPR014711">
    <property type="entry name" value="TopoI_cat_a-hlx-sub_euk"/>
</dbReference>
<reference evidence="10 11" key="1">
    <citation type="submission" date="2020-06" db="EMBL/GenBank/DDBJ databases">
        <title>Schlegella sp. ID0723 isolated from air conditioner.</title>
        <authorList>
            <person name="Kim D.Y."/>
            <person name="Kim D.-U."/>
        </authorList>
    </citation>
    <scope>NUCLEOTIDE SEQUENCE [LARGE SCALE GENOMIC DNA]</scope>
    <source>
        <strain evidence="10 11">ID0723</strain>
    </source>
</reference>
<dbReference type="InterPro" id="IPR001631">
    <property type="entry name" value="TopoI"/>
</dbReference>
<dbReference type="PROSITE" id="PS52038">
    <property type="entry name" value="TOPO_IB_2"/>
    <property type="match status" value="1"/>
</dbReference>
<dbReference type="GO" id="GO:0003917">
    <property type="term" value="F:DNA topoisomerase type I (single strand cut, ATP-independent) activity"/>
    <property type="evidence" value="ECO:0007669"/>
    <property type="project" value="UniProtKB-EC"/>
</dbReference>
<protein>
    <recommendedName>
        <fullName evidence="3">DNA topoisomerase</fullName>
        <ecNumber evidence="3">5.6.2.1</ecNumber>
    </recommendedName>
</protein>
<gene>
    <name evidence="10" type="ORF">HQN59_04275</name>
</gene>
<feature type="domain" description="DNA topoisomerase I catalytic core eukaryotic-type" evidence="8">
    <location>
        <begin position="120"/>
        <end position="342"/>
    </location>
</feature>
<evidence type="ECO:0000256" key="6">
    <source>
        <dbReference type="ARBA" id="ARBA00023235"/>
    </source>
</evidence>
<dbReference type="Gene3D" id="1.10.132.120">
    <property type="match status" value="1"/>
</dbReference>